<name>A0A2P2MY23_RHIMU</name>
<dbReference type="AlphaFoldDB" id="A0A2P2MY23"/>
<protein>
    <submittedName>
        <fullName evidence="1">Exocyst complex component EXO70B1</fullName>
    </submittedName>
</protein>
<dbReference type="EMBL" id="GGEC01054647">
    <property type="protein sequence ID" value="MBX35131.1"/>
    <property type="molecule type" value="Transcribed_RNA"/>
</dbReference>
<organism evidence="1">
    <name type="scientific">Rhizophora mucronata</name>
    <name type="common">Asiatic mangrove</name>
    <dbReference type="NCBI Taxonomy" id="61149"/>
    <lineage>
        <taxon>Eukaryota</taxon>
        <taxon>Viridiplantae</taxon>
        <taxon>Streptophyta</taxon>
        <taxon>Embryophyta</taxon>
        <taxon>Tracheophyta</taxon>
        <taxon>Spermatophyta</taxon>
        <taxon>Magnoliopsida</taxon>
        <taxon>eudicotyledons</taxon>
        <taxon>Gunneridae</taxon>
        <taxon>Pentapetalae</taxon>
        <taxon>rosids</taxon>
        <taxon>fabids</taxon>
        <taxon>Malpighiales</taxon>
        <taxon>Rhizophoraceae</taxon>
        <taxon>Rhizophora</taxon>
    </lineage>
</organism>
<accession>A0A2P2MY23</accession>
<sequence>MNITNNPYQKIRKNISLGSKMQRQRSSERKFKAFFFFLGLKIARQ</sequence>
<proteinExistence type="predicted"/>
<reference evidence="1" key="1">
    <citation type="submission" date="2018-02" db="EMBL/GenBank/DDBJ databases">
        <title>Rhizophora mucronata_Transcriptome.</title>
        <authorList>
            <person name="Meera S.P."/>
            <person name="Sreeshan A."/>
            <person name="Augustine A."/>
        </authorList>
    </citation>
    <scope>NUCLEOTIDE SEQUENCE</scope>
    <source>
        <tissue evidence="1">Leaf</tissue>
    </source>
</reference>
<evidence type="ECO:0000313" key="1">
    <source>
        <dbReference type="EMBL" id="MBX35131.1"/>
    </source>
</evidence>